<dbReference type="InterPro" id="IPR002818">
    <property type="entry name" value="DJ-1/PfpI"/>
</dbReference>
<dbReference type="AlphaFoldDB" id="A0A2J6RNP4"/>
<reference evidence="3 4" key="1">
    <citation type="submission" date="2016-04" db="EMBL/GenBank/DDBJ databases">
        <title>A degradative enzymes factory behind the ericoid mycorrhizal symbiosis.</title>
        <authorList>
            <consortium name="DOE Joint Genome Institute"/>
            <person name="Martino E."/>
            <person name="Morin E."/>
            <person name="Grelet G."/>
            <person name="Kuo A."/>
            <person name="Kohler A."/>
            <person name="Daghino S."/>
            <person name="Barry K."/>
            <person name="Choi C."/>
            <person name="Cichocki N."/>
            <person name="Clum A."/>
            <person name="Copeland A."/>
            <person name="Hainaut M."/>
            <person name="Haridas S."/>
            <person name="Labutti K."/>
            <person name="Lindquist E."/>
            <person name="Lipzen A."/>
            <person name="Khouja H.-R."/>
            <person name="Murat C."/>
            <person name="Ohm R."/>
            <person name="Olson A."/>
            <person name="Spatafora J."/>
            <person name="Veneault-Fourrey C."/>
            <person name="Henrissat B."/>
            <person name="Grigoriev I."/>
            <person name="Martin F."/>
            <person name="Perotto S."/>
        </authorList>
    </citation>
    <scope>NUCLEOTIDE SEQUENCE [LARGE SCALE GENOMIC DNA]</scope>
    <source>
        <strain evidence="3 4">F</strain>
    </source>
</reference>
<proteinExistence type="predicted"/>
<dbReference type="EMBL" id="KZ613946">
    <property type="protein sequence ID" value="PMD40113.1"/>
    <property type="molecule type" value="Genomic_DNA"/>
</dbReference>
<gene>
    <name evidence="3" type="ORF">L207DRAFT_566947</name>
</gene>
<dbReference type="Pfam" id="PF01965">
    <property type="entry name" value="DJ-1_PfpI"/>
    <property type="match status" value="1"/>
</dbReference>
<evidence type="ECO:0000259" key="2">
    <source>
        <dbReference type="Pfam" id="PF01965"/>
    </source>
</evidence>
<name>A0A2J6RNP4_HYAVF</name>
<dbReference type="Gene3D" id="3.40.50.880">
    <property type="match status" value="1"/>
</dbReference>
<keyword evidence="1" id="KW-0472">Membrane</keyword>
<evidence type="ECO:0000313" key="3">
    <source>
        <dbReference type="EMBL" id="PMD40113.1"/>
    </source>
</evidence>
<dbReference type="InterPro" id="IPR029062">
    <property type="entry name" value="Class_I_gatase-like"/>
</dbReference>
<dbReference type="Proteomes" id="UP000235786">
    <property type="component" value="Unassembled WGS sequence"/>
</dbReference>
<dbReference type="SUPFAM" id="SSF52317">
    <property type="entry name" value="Class I glutamine amidotransferase-like"/>
    <property type="match status" value="1"/>
</dbReference>
<sequence length="222" mass="24262">MLSPEYLRACTLPASIINLGIPSIIHYISMPETGPFVELTAKAFLKVSKTTEDKEVQPGMLDILLIPGPNPSTIFEPKVLDFVRGHAHWQGGDGKSTDVLSICTGCIVLGQSGILKGKKASGPRGIMSKLRKDFPDTTWVEDRRWVKDGNIWTSGGITNGQDMVAQYIRENFPGPASEAALAMADVGEREVTYSKSKPRVVLWWLILILQAFIVGNGQPKKA</sequence>
<evidence type="ECO:0000313" key="4">
    <source>
        <dbReference type="Proteomes" id="UP000235786"/>
    </source>
</evidence>
<keyword evidence="1" id="KW-0812">Transmembrane</keyword>
<protein>
    <submittedName>
        <fullName evidence="3">PfpI endopeptidase-like protein</fullName>
    </submittedName>
</protein>
<dbReference type="InterPro" id="IPR052158">
    <property type="entry name" value="INH-QAR"/>
</dbReference>
<dbReference type="PANTHER" id="PTHR43130:SF7">
    <property type="entry name" value="DJ-1_PFPI DOMAIN-CONTAINING PROTEIN"/>
    <property type="match status" value="1"/>
</dbReference>
<feature type="domain" description="DJ-1/PfpI" evidence="2">
    <location>
        <begin position="46"/>
        <end position="169"/>
    </location>
</feature>
<feature type="transmembrane region" description="Helical" evidence="1">
    <location>
        <begin position="200"/>
        <end position="217"/>
    </location>
</feature>
<dbReference type="PANTHER" id="PTHR43130">
    <property type="entry name" value="ARAC-FAMILY TRANSCRIPTIONAL REGULATOR"/>
    <property type="match status" value="1"/>
</dbReference>
<keyword evidence="4" id="KW-1185">Reference proteome</keyword>
<accession>A0A2J6RNP4</accession>
<organism evidence="3 4">
    <name type="scientific">Hyaloscypha variabilis (strain UAMH 11265 / GT02V1 / F)</name>
    <name type="common">Meliniomyces variabilis</name>
    <dbReference type="NCBI Taxonomy" id="1149755"/>
    <lineage>
        <taxon>Eukaryota</taxon>
        <taxon>Fungi</taxon>
        <taxon>Dikarya</taxon>
        <taxon>Ascomycota</taxon>
        <taxon>Pezizomycotina</taxon>
        <taxon>Leotiomycetes</taxon>
        <taxon>Helotiales</taxon>
        <taxon>Hyaloscyphaceae</taxon>
        <taxon>Hyaloscypha</taxon>
        <taxon>Hyaloscypha variabilis</taxon>
    </lineage>
</organism>
<dbReference type="OrthoDB" id="543156at2759"/>
<evidence type="ECO:0000256" key="1">
    <source>
        <dbReference type="SAM" id="Phobius"/>
    </source>
</evidence>
<keyword evidence="1" id="KW-1133">Transmembrane helix</keyword>